<gene>
    <name evidence="1" type="ORF">PTTG_05422</name>
</gene>
<dbReference type="VEuPathDB" id="FungiDB:PTTG_05422"/>
<reference evidence="1" key="2">
    <citation type="submission" date="2016-05" db="EMBL/GenBank/DDBJ databases">
        <title>Comparative analysis highlights variable genome content of wheat rusts and divergence of the mating loci.</title>
        <authorList>
            <person name="Cuomo C.A."/>
            <person name="Bakkeren G."/>
            <person name="Szabo L."/>
            <person name="Khalil H."/>
            <person name="Joly D."/>
            <person name="Goldberg J."/>
            <person name="Young S."/>
            <person name="Zeng Q."/>
            <person name="Fellers J."/>
        </authorList>
    </citation>
    <scope>NUCLEOTIDE SEQUENCE [LARGE SCALE GENOMIC DNA]</scope>
    <source>
        <strain evidence="1">1-1 BBBD Race 1</strain>
    </source>
</reference>
<reference evidence="2 3" key="3">
    <citation type="journal article" date="2017" name="G3 (Bethesda)">
        <title>Comparative analysis highlights variable genome content of wheat rusts and divergence of the mating loci.</title>
        <authorList>
            <person name="Cuomo C.A."/>
            <person name="Bakkeren G."/>
            <person name="Khalil H.B."/>
            <person name="Panwar V."/>
            <person name="Joly D."/>
            <person name="Linning R."/>
            <person name="Sakthikumar S."/>
            <person name="Song X."/>
            <person name="Adiconis X."/>
            <person name="Fan L."/>
            <person name="Goldberg J.M."/>
            <person name="Levin J.Z."/>
            <person name="Young S."/>
            <person name="Zeng Q."/>
            <person name="Anikster Y."/>
            <person name="Bruce M."/>
            <person name="Wang M."/>
            <person name="Yin C."/>
            <person name="McCallum B."/>
            <person name="Szabo L.J."/>
            <person name="Hulbert S."/>
            <person name="Chen X."/>
            <person name="Fellers J.P."/>
        </authorList>
    </citation>
    <scope>NUCLEOTIDE SEQUENCE</scope>
    <source>
        <strain evidence="2">isolate 1-1 / race 1 (BBBD)</strain>
        <strain evidence="3">Isolate 1-1 / race 1 (BBBD)</strain>
    </source>
</reference>
<proteinExistence type="predicted"/>
<evidence type="ECO:0008006" key="4">
    <source>
        <dbReference type="Google" id="ProtNLM"/>
    </source>
</evidence>
<accession>A0A0C4EX74</accession>
<dbReference type="EMBL" id="ADAS02000029">
    <property type="protein sequence ID" value="OAV95360.1"/>
    <property type="molecule type" value="Genomic_DNA"/>
</dbReference>
<keyword evidence="3" id="KW-1185">Reference proteome</keyword>
<evidence type="ECO:0000313" key="1">
    <source>
        <dbReference type="EMBL" id="OAV95360.1"/>
    </source>
</evidence>
<reference evidence="2" key="4">
    <citation type="submission" date="2025-05" db="UniProtKB">
        <authorList>
            <consortium name="EnsemblFungi"/>
        </authorList>
    </citation>
    <scope>IDENTIFICATION</scope>
    <source>
        <strain evidence="2">isolate 1-1 / race 1 (BBBD)</strain>
    </source>
</reference>
<protein>
    <recommendedName>
        <fullName evidence="4">MULE transposase domain-containing protein</fullName>
    </recommendedName>
</protein>
<evidence type="ECO:0000313" key="3">
    <source>
        <dbReference type="Proteomes" id="UP000005240"/>
    </source>
</evidence>
<dbReference type="OrthoDB" id="3356549at2759"/>
<evidence type="ECO:0000313" key="2">
    <source>
        <dbReference type="EnsemblFungi" id="PTTG_05422-t43_1-p1"/>
    </source>
</evidence>
<sequence>MSSLRRSRSSPKLLKPVQTLLQLQNLDNKTYATNVIISNTLQKICREDLHGQTPMEALLAVLKESNWAHKVKVNSSGAVLHLFFAHLGSIYLACINHHVALLDLVYKTNRYGFPLLHGQAASNRSFSIGFCFMKYKDDENYLRLWAVNALRKHI</sequence>
<name>A0A0C4EX74_PUCT1</name>
<dbReference type="AlphaFoldDB" id="A0A0C4EX74"/>
<reference evidence="1" key="1">
    <citation type="submission" date="2009-11" db="EMBL/GenBank/DDBJ databases">
        <authorList>
            <consortium name="The Broad Institute Genome Sequencing Platform"/>
            <person name="Ward D."/>
            <person name="Feldgarden M."/>
            <person name="Earl A."/>
            <person name="Young S.K."/>
            <person name="Zeng Q."/>
            <person name="Koehrsen M."/>
            <person name="Alvarado L."/>
            <person name="Berlin A."/>
            <person name="Bochicchio J."/>
            <person name="Borenstein D."/>
            <person name="Chapman S.B."/>
            <person name="Chen Z."/>
            <person name="Engels R."/>
            <person name="Freedman E."/>
            <person name="Gellesch M."/>
            <person name="Goldberg J."/>
            <person name="Griggs A."/>
            <person name="Gujja S."/>
            <person name="Heilman E."/>
            <person name="Heiman D."/>
            <person name="Hepburn T."/>
            <person name="Howarth C."/>
            <person name="Jen D."/>
            <person name="Larson L."/>
            <person name="Lewis B."/>
            <person name="Mehta T."/>
            <person name="Park D."/>
            <person name="Pearson M."/>
            <person name="Roberts A."/>
            <person name="Saif S."/>
            <person name="Shea T."/>
            <person name="Shenoy N."/>
            <person name="Sisk P."/>
            <person name="Stolte C."/>
            <person name="Sykes S."/>
            <person name="Thomson T."/>
            <person name="Walk T."/>
            <person name="White J."/>
            <person name="Yandava C."/>
            <person name="Izard J."/>
            <person name="Baranova O.V."/>
            <person name="Blanton J.M."/>
            <person name="Tanner A.C."/>
            <person name="Dewhirst F.E."/>
            <person name="Haas B."/>
            <person name="Nusbaum C."/>
            <person name="Birren B."/>
        </authorList>
    </citation>
    <scope>NUCLEOTIDE SEQUENCE [LARGE SCALE GENOMIC DNA]</scope>
    <source>
        <strain evidence="1">1-1 BBBD Race 1</strain>
    </source>
</reference>
<dbReference type="EnsemblFungi" id="PTTG_05422-t43_1">
    <property type="protein sequence ID" value="PTTG_05422-t43_1-p1"/>
    <property type="gene ID" value="PTTG_05422"/>
</dbReference>
<dbReference type="Proteomes" id="UP000005240">
    <property type="component" value="Unassembled WGS sequence"/>
</dbReference>
<organism evidence="1">
    <name type="scientific">Puccinia triticina (isolate 1-1 / race 1 (BBBD))</name>
    <name type="common">Brown leaf rust fungus</name>
    <dbReference type="NCBI Taxonomy" id="630390"/>
    <lineage>
        <taxon>Eukaryota</taxon>
        <taxon>Fungi</taxon>
        <taxon>Dikarya</taxon>
        <taxon>Basidiomycota</taxon>
        <taxon>Pucciniomycotina</taxon>
        <taxon>Pucciniomycetes</taxon>
        <taxon>Pucciniales</taxon>
        <taxon>Pucciniaceae</taxon>
        <taxon>Puccinia</taxon>
    </lineage>
</organism>